<dbReference type="Proteomes" id="UP000567293">
    <property type="component" value="Unassembled WGS sequence"/>
</dbReference>
<sequence length="318" mass="35392">MSDRTRLCLKHALAFATLIGLSSGFAQLSPTRSESIVVFAPHPDDEVIGCAGIIMQALERGARVKVVDITSGDGFDAAAAGLTHKNVNQVGADDFLLLSRLRQTQSRNALEILGGKADDLILLGYPDGDLDNLYESDGEKVIRQQFTKKDETYALIQKDYHTSVHGKPTPYQRGSVLGDLIELLNSLQPTEIYVTDETDGHVDHRAAFWFVRDAAQQVGYKGDFYTYLVHGLPAWPFPPGVTPNRPFESRKVDGQVAPRGLPWPPPRRVQLTPEQAQRKLRSIQAHNISVVGMPDHQKEMESFVKSEEVFWTPLARHR</sequence>
<gene>
    <name evidence="2" type="ORF">HRJ53_12705</name>
</gene>
<protein>
    <submittedName>
        <fullName evidence="2">PIG-L family deacetylase</fullName>
    </submittedName>
</protein>
<dbReference type="GO" id="GO:0016811">
    <property type="term" value="F:hydrolase activity, acting on carbon-nitrogen (but not peptide) bonds, in linear amides"/>
    <property type="evidence" value="ECO:0007669"/>
    <property type="project" value="TreeGrafter"/>
</dbReference>
<dbReference type="Gene3D" id="3.40.50.10320">
    <property type="entry name" value="LmbE-like"/>
    <property type="match status" value="1"/>
</dbReference>
<evidence type="ECO:0000313" key="3">
    <source>
        <dbReference type="Proteomes" id="UP000567293"/>
    </source>
</evidence>
<dbReference type="PANTHER" id="PTHR12993">
    <property type="entry name" value="N-ACETYLGLUCOSAMINYL-PHOSPHATIDYLINOSITOL DE-N-ACETYLASE-RELATED"/>
    <property type="match status" value="1"/>
</dbReference>
<keyword evidence="3" id="KW-1185">Reference proteome</keyword>
<dbReference type="AlphaFoldDB" id="A0A7V8NQZ4"/>
<dbReference type="PANTHER" id="PTHR12993:SF11">
    <property type="entry name" value="N-ACETYLGLUCOSAMINYL-PHOSPHATIDYLINOSITOL DE-N-ACETYLASE"/>
    <property type="match status" value="1"/>
</dbReference>
<evidence type="ECO:0000313" key="2">
    <source>
        <dbReference type="EMBL" id="MBA0085850.1"/>
    </source>
</evidence>
<dbReference type="EMBL" id="JACDQQ010001238">
    <property type="protein sequence ID" value="MBA0085850.1"/>
    <property type="molecule type" value="Genomic_DNA"/>
</dbReference>
<evidence type="ECO:0000256" key="1">
    <source>
        <dbReference type="SAM" id="SignalP"/>
    </source>
</evidence>
<accession>A0A7V8NQZ4</accession>
<feature type="signal peptide" evidence="1">
    <location>
        <begin position="1"/>
        <end position="28"/>
    </location>
</feature>
<keyword evidence="1" id="KW-0732">Signal</keyword>
<dbReference type="InterPro" id="IPR024078">
    <property type="entry name" value="LmbE-like_dom_sf"/>
</dbReference>
<dbReference type="InterPro" id="IPR003737">
    <property type="entry name" value="GlcNAc_PI_deacetylase-related"/>
</dbReference>
<organism evidence="2 3">
    <name type="scientific">Candidatus Acidiferrum panamense</name>
    <dbReference type="NCBI Taxonomy" id="2741543"/>
    <lineage>
        <taxon>Bacteria</taxon>
        <taxon>Pseudomonadati</taxon>
        <taxon>Acidobacteriota</taxon>
        <taxon>Terriglobia</taxon>
        <taxon>Candidatus Acidiferrales</taxon>
        <taxon>Candidatus Acidiferrum</taxon>
    </lineage>
</organism>
<feature type="chain" id="PRO_5030701550" evidence="1">
    <location>
        <begin position="29"/>
        <end position="318"/>
    </location>
</feature>
<dbReference type="SUPFAM" id="SSF102588">
    <property type="entry name" value="LmbE-like"/>
    <property type="match status" value="1"/>
</dbReference>
<dbReference type="Pfam" id="PF02585">
    <property type="entry name" value="PIG-L"/>
    <property type="match status" value="1"/>
</dbReference>
<comment type="caution">
    <text evidence="2">The sequence shown here is derived from an EMBL/GenBank/DDBJ whole genome shotgun (WGS) entry which is preliminary data.</text>
</comment>
<name>A0A7V8NQZ4_9BACT</name>
<proteinExistence type="predicted"/>
<reference evidence="2" key="1">
    <citation type="submission" date="2020-06" db="EMBL/GenBank/DDBJ databases">
        <title>Legume-microbial interactions unlock mineral nutrients during tropical forest succession.</title>
        <authorList>
            <person name="Epihov D.Z."/>
        </authorList>
    </citation>
    <scope>NUCLEOTIDE SEQUENCE [LARGE SCALE GENOMIC DNA]</scope>
    <source>
        <strain evidence="2">Pan2503</strain>
    </source>
</reference>